<reference evidence="1 2" key="1">
    <citation type="journal article" date="2015" name="Genome Announc.">
        <title>Complete genome sequences for 35 biothreat assay-relevant bacillus species.</title>
        <authorList>
            <person name="Johnson S.L."/>
            <person name="Daligault H.E."/>
            <person name="Davenport K.W."/>
            <person name="Jaissle J."/>
            <person name="Frey K.G."/>
            <person name="Ladner J.T."/>
            <person name="Broomall S.M."/>
            <person name="Bishop-Lilly K.A."/>
            <person name="Bruce D.C."/>
            <person name="Gibbons H.S."/>
            <person name="Coyne S.R."/>
            <person name="Lo C.C."/>
            <person name="Meincke L."/>
            <person name="Munk A.C."/>
            <person name="Koroleva G.I."/>
            <person name="Rosenzweig C.N."/>
            <person name="Palacios G.F."/>
            <person name="Redden C.L."/>
            <person name="Minogue T.D."/>
            <person name="Chain P.S."/>
        </authorList>
    </citation>
    <scope>NUCLEOTIDE SEQUENCE [LARGE SCALE GENOMIC DNA]</scope>
    <source>
        <strain evidence="2">ATCC 14581 / DSM 32 / JCM 2506 / NBRC 15308 / NCIMB 9376 / NCTC 10342 / NRRL B-14308 / VKM B-512</strain>
        <plasmid evidence="1 2">pBMV_2</plasmid>
    </source>
</reference>
<dbReference type="EMBL" id="CP009921">
    <property type="protein sequence ID" value="AJI25538.1"/>
    <property type="molecule type" value="Genomic_DNA"/>
</dbReference>
<dbReference type="Gene3D" id="2.10.260.10">
    <property type="match status" value="1"/>
</dbReference>
<evidence type="ECO:0000313" key="1">
    <source>
        <dbReference type="EMBL" id="AJI25538.1"/>
    </source>
</evidence>
<dbReference type="NCBIfam" id="TIGR01439">
    <property type="entry name" value="lp_hng_hel_AbrB"/>
    <property type="match status" value="1"/>
</dbReference>
<dbReference type="KEGG" id="bmeg:BG04_5821"/>
<dbReference type="RefSeq" id="WP_034655538.1">
    <property type="nucleotide sequence ID" value="NZ_BCVB01000023.1"/>
</dbReference>
<dbReference type="InterPro" id="IPR052731">
    <property type="entry name" value="B_subtilis_Trans_State_Reg"/>
</dbReference>
<dbReference type="InterPro" id="IPR040678">
    <property type="entry name" value="AbrB_C"/>
</dbReference>
<name>A0A0B6AXW1_PRIM2</name>
<dbReference type="SMART" id="SM00966">
    <property type="entry name" value="SpoVT_AbrB"/>
    <property type="match status" value="1"/>
</dbReference>
<proteinExistence type="predicted"/>
<dbReference type="Pfam" id="PF04014">
    <property type="entry name" value="MazE_antitoxin"/>
    <property type="match status" value="1"/>
</dbReference>
<dbReference type="Proteomes" id="UP000031829">
    <property type="component" value="Plasmid pBMV_2"/>
</dbReference>
<dbReference type="PANTHER" id="PTHR36432">
    <property type="match status" value="1"/>
</dbReference>
<dbReference type="PANTHER" id="PTHR36432:SF4">
    <property type="entry name" value="TRANSITION STATE REGULATOR ABH-RELATED"/>
    <property type="match status" value="1"/>
</dbReference>
<dbReference type="PROSITE" id="PS51740">
    <property type="entry name" value="SPOVT_ABRB"/>
    <property type="match status" value="1"/>
</dbReference>
<accession>A0A0B6AXW1</accession>
<organism evidence="1 2">
    <name type="scientific">Priestia megaterium (strain ATCC 14581 / DSM 32 / CCUG 1817 / JCM 2506 / NBRC 15308 / NCIMB 9376 / NCTC 10342 / NRRL B-14308 / VKM B-512 / Ford 19)</name>
    <name type="common">Bacillus megaterium</name>
    <dbReference type="NCBI Taxonomy" id="1348623"/>
    <lineage>
        <taxon>Bacteria</taxon>
        <taxon>Bacillati</taxon>
        <taxon>Bacillota</taxon>
        <taxon>Bacilli</taxon>
        <taxon>Bacillales</taxon>
        <taxon>Bacillaceae</taxon>
        <taxon>Priestia</taxon>
    </lineage>
</organism>
<evidence type="ECO:0000313" key="2">
    <source>
        <dbReference type="Proteomes" id="UP000031829"/>
    </source>
</evidence>
<dbReference type="Pfam" id="PF18277">
    <property type="entry name" value="AbrB_C"/>
    <property type="match status" value="1"/>
</dbReference>
<dbReference type="AlphaFoldDB" id="A0A0B6AXW1"/>
<dbReference type="SUPFAM" id="SSF89447">
    <property type="entry name" value="AbrB/MazE/MraZ-like"/>
    <property type="match status" value="1"/>
</dbReference>
<protein>
    <submittedName>
        <fullName evidence="1">Putative transition state regulator abh</fullName>
    </submittedName>
</protein>
<geneLocation type="plasmid" evidence="1 2">
    <name>pBMV_2</name>
</geneLocation>
<keyword evidence="1" id="KW-0614">Plasmid</keyword>
<sequence length="93" mass="10576">MKSTGIVRKVDELGRVVIPVELRKVLAIKEKDPIEIFVDGNQIILKKYMSYNECIVTGDITPQNREYAKGLVLSPRGAEILKNEIEFKFNIKA</sequence>
<dbReference type="GO" id="GO:0003677">
    <property type="term" value="F:DNA binding"/>
    <property type="evidence" value="ECO:0007669"/>
    <property type="project" value="UniProtKB-UniRule"/>
</dbReference>
<dbReference type="HOGENOM" id="CLU_158484_0_0_9"/>
<dbReference type="InterPro" id="IPR037914">
    <property type="entry name" value="SpoVT-AbrB_sf"/>
</dbReference>
<gene>
    <name evidence="1" type="ORF">BG04_5821</name>
</gene>
<dbReference type="GeneID" id="93646022"/>
<dbReference type="InterPro" id="IPR007159">
    <property type="entry name" value="SpoVT-AbrB_dom"/>
</dbReference>